<sequence length="681" mass="77079">MITVDHPPHAMLVRPPKREQRFVVISRGVINENNYVYIRPCLARKPVIRLQLKHPLGTIVYGMNRMINHNAPAEDRRYGLIWRAYVDNHPLGITYHDDIFGIPCDMAEVDTRLEQGGIFETTLYGKVCILPNVTDETLAFIKTRGYCYVTPCEFIHKSTQEFFGEDCYWYVVDELQRRVHGAGPCVSYPLHGFIADPYRYQFVDTTKPEDPTKFRDTHPRIYGLCTHDDERITTYLGSTDCCKTVQRKPNKIGRWYSFNVNPPVSICVSVREAKQPVLPTKILKNGLVAVRATVPAPAWSRFNGFLILTCRHPLLFRVIFPNDCAFYQQHVDVVMVYADHSLLGIGFYVVAVHNGLDMAWLDNRDEFYRNLAFASDFNEIRTRYGIEKGLIKLNAYLDDANCLPEEDAHVTLPTLTQSGEWKVQIPQWRTGSLEPWPKKEVVVPLEYYPGDPWADFEKNNGIIAGVNGPQPTFDKPILRGDGKAVVVKKELPRLDDSISSIASSSASSMVSGNSGRPRSNFRRNNDIPCNDRPFSDKPPPRKPPAPSNFVLTGPPAPIIVGIPPRKSVFEIHLENESVFQHCKPEGYLLRSTRPKPEETVIAEKPEETATAEKAEENTTATTEQTAATQVNPPQSTRRRGNGGILLIGHRPEPVMTPIPEETASMISRAPSRMSFRFDETF</sequence>
<evidence type="ECO:0000313" key="3">
    <source>
        <dbReference type="WBParaSite" id="Pan_g23112.t1"/>
    </source>
</evidence>
<reference evidence="3" key="2">
    <citation type="submission" date="2020-10" db="UniProtKB">
        <authorList>
            <consortium name="WormBaseParasite"/>
        </authorList>
    </citation>
    <scope>IDENTIFICATION</scope>
</reference>
<feature type="region of interest" description="Disordered" evidence="1">
    <location>
        <begin position="502"/>
        <end position="550"/>
    </location>
</feature>
<feature type="compositionally biased region" description="Low complexity" evidence="1">
    <location>
        <begin position="617"/>
        <end position="628"/>
    </location>
</feature>
<protein>
    <submittedName>
        <fullName evidence="3">SET domain-containing protein</fullName>
    </submittedName>
</protein>
<dbReference type="WBParaSite" id="Pan_g23112.t1">
    <property type="protein sequence ID" value="Pan_g23112.t1"/>
    <property type="gene ID" value="Pan_g23112"/>
</dbReference>
<dbReference type="AlphaFoldDB" id="A0A7E4VNX1"/>
<name>A0A7E4VNX1_PANRE</name>
<feature type="region of interest" description="Disordered" evidence="1">
    <location>
        <begin position="606"/>
        <end position="656"/>
    </location>
</feature>
<reference evidence="2" key="1">
    <citation type="journal article" date="2013" name="Genetics">
        <title>The draft genome and transcriptome of Panagrellus redivivus are shaped by the harsh demands of a free-living lifestyle.</title>
        <authorList>
            <person name="Srinivasan J."/>
            <person name="Dillman A.R."/>
            <person name="Macchietto M.G."/>
            <person name="Heikkinen L."/>
            <person name="Lakso M."/>
            <person name="Fracchia K.M."/>
            <person name="Antoshechkin I."/>
            <person name="Mortazavi A."/>
            <person name="Wong G."/>
            <person name="Sternberg P.W."/>
        </authorList>
    </citation>
    <scope>NUCLEOTIDE SEQUENCE [LARGE SCALE GENOMIC DNA]</scope>
    <source>
        <strain evidence="2">MT8872</strain>
    </source>
</reference>
<proteinExistence type="predicted"/>
<keyword evidence="2" id="KW-1185">Reference proteome</keyword>
<accession>A0A7E4VNX1</accession>
<evidence type="ECO:0000256" key="1">
    <source>
        <dbReference type="SAM" id="MobiDB-lite"/>
    </source>
</evidence>
<evidence type="ECO:0000313" key="2">
    <source>
        <dbReference type="Proteomes" id="UP000492821"/>
    </source>
</evidence>
<organism evidence="2 3">
    <name type="scientific">Panagrellus redivivus</name>
    <name type="common">Microworm</name>
    <dbReference type="NCBI Taxonomy" id="6233"/>
    <lineage>
        <taxon>Eukaryota</taxon>
        <taxon>Metazoa</taxon>
        <taxon>Ecdysozoa</taxon>
        <taxon>Nematoda</taxon>
        <taxon>Chromadorea</taxon>
        <taxon>Rhabditida</taxon>
        <taxon>Tylenchina</taxon>
        <taxon>Panagrolaimomorpha</taxon>
        <taxon>Panagrolaimoidea</taxon>
        <taxon>Panagrolaimidae</taxon>
        <taxon>Panagrellus</taxon>
    </lineage>
</organism>
<feature type="compositionally biased region" description="Basic and acidic residues" evidence="1">
    <location>
        <begin position="606"/>
        <end position="616"/>
    </location>
</feature>
<dbReference type="Proteomes" id="UP000492821">
    <property type="component" value="Unassembled WGS sequence"/>
</dbReference>